<dbReference type="GO" id="GO:1990904">
    <property type="term" value="C:ribonucleoprotein complex"/>
    <property type="evidence" value="ECO:0007669"/>
    <property type="project" value="UniProtKB-KW"/>
</dbReference>
<comment type="function">
    <text evidence="4">Located on the platform of the 30S subunit, it bridges several disparate RNA helices of the 16S rRNA. Forms part of the Shine-Dalgarno cleft in the 70S ribosome.</text>
</comment>
<dbReference type="SUPFAM" id="SSF53137">
    <property type="entry name" value="Translational machinery components"/>
    <property type="match status" value="1"/>
</dbReference>
<organism evidence="5 6">
    <name type="scientific">Candidatus Portnoybacteria bacterium CG_4_8_14_3_um_filter_44_15</name>
    <dbReference type="NCBI Taxonomy" id="1974803"/>
    <lineage>
        <taxon>Bacteria</taxon>
        <taxon>Candidatus Portnoyibacteriota</taxon>
    </lineage>
</organism>
<evidence type="ECO:0000256" key="4">
    <source>
        <dbReference type="HAMAP-Rule" id="MF_01310"/>
    </source>
</evidence>
<dbReference type="Gene3D" id="3.30.420.80">
    <property type="entry name" value="Ribosomal protein S11"/>
    <property type="match status" value="1"/>
</dbReference>
<accession>A0A2M7IDU0</accession>
<comment type="similarity">
    <text evidence="1 4">Belongs to the universal ribosomal protein uS11 family.</text>
</comment>
<keyword evidence="2 4" id="KW-0689">Ribosomal protein</keyword>
<keyword evidence="4" id="KW-0694">RNA-binding</keyword>
<evidence type="ECO:0000313" key="6">
    <source>
        <dbReference type="Proteomes" id="UP000231673"/>
    </source>
</evidence>
<comment type="subunit">
    <text evidence="4">Part of the 30S ribosomal subunit. Interacts with proteins S7 and S18. Binds to IF-3.</text>
</comment>
<dbReference type="GO" id="GO:0019843">
    <property type="term" value="F:rRNA binding"/>
    <property type="evidence" value="ECO:0007669"/>
    <property type="project" value="UniProtKB-UniRule"/>
</dbReference>
<evidence type="ECO:0000256" key="2">
    <source>
        <dbReference type="ARBA" id="ARBA00022980"/>
    </source>
</evidence>
<gene>
    <name evidence="4" type="primary">rpsK</name>
    <name evidence="5" type="ORF">CO003_01460</name>
</gene>
<protein>
    <recommendedName>
        <fullName evidence="4">Small ribosomal subunit protein uS11</fullName>
    </recommendedName>
</protein>
<dbReference type="GO" id="GO:0005840">
    <property type="term" value="C:ribosome"/>
    <property type="evidence" value="ECO:0007669"/>
    <property type="project" value="UniProtKB-KW"/>
</dbReference>
<dbReference type="AlphaFoldDB" id="A0A2M7IDU0"/>
<dbReference type="NCBIfam" id="NF003698">
    <property type="entry name" value="PRK05309.1"/>
    <property type="match status" value="1"/>
</dbReference>
<dbReference type="InterPro" id="IPR036967">
    <property type="entry name" value="Ribosomal_uS11_sf"/>
</dbReference>
<dbReference type="InterPro" id="IPR001971">
    <property type="entry name" value="Ribosomal_uS11"/>
</dbReference>
<reference evidence="6" key="1">
    <citation type="submission" date="2017-09" db="EMBL/GenBank/DDBJ databases">
        <title>Depth-based differentiation of microbial function through sediment-hosted aquifers and enrichment of novel symbionts in the deep terrestrial subsurface.</title>
        <authorList>
            <person name="Probst A.J."/>
            <person name="Ladd B."/>
            <person name="Jarett J.K."/>
            <person name="Geller-Mcgrath D.E."/>
            <person name="Sieber C.M.K."/>
            <person name="Emerson J.B."/>
            <person name="Anantharaman K."/>
            <person name="Thomas B.C."/>
            <person name="Malmstrom R."/>
            <person name="Stieglmeier M."/>
            <person name="Klingl A."/>
            <person name="Woyke T."/>
            <person name="Ryan C.M."/>
            <person name="Banfield J.F."/>
        </authorList>
    </citation>
    <scope>NUCLEOTIDE SEQUENCE [LARGE SCALE GENOMIC DNA]</scope>
</reference>
<keyword evidence="4" id="KW-0699">rRNA-binding</keyword>
<comment type="caution">
    <text evidence="5">The sequence shown here is derived from an EMBL/GenBank/DDBJ whole genome shotgun (WGS) entry which is preliminary data.</text>
</comment>
<dbReference type="GO" id="GO:0003735">
    <property type="term" value="F:structural constituent of ribosome"/>
    <property type="evidence" value="ECO:0007669"/>
    <property type="project" value="InterPro"/>
</dbReference>
<dbReference type="HAMAP" id="MF_01310">
    <property type="entry name" value="Ribosomal_uS11"/>
    <property type="match status" value="1"/>
</dbReference>
<dbReference type="GO" id="GO:0006412">
    <property type="term" value="P:translation"/>
    <property type="evidence" value="ECO:0007669"/>
    <property type="project" value="UniProtKB-UniRule"/>
</dbReference>
<dbReference type="Pfam" id="PF00411">
    <property type="entry name" value="Ribosomal_S11"/>
    <property type="match status" value="1"/>
</dbReference>
<dbReference type="Proteomes" id="UP000231673">
    <property type="component" value="Unassembled WGS sequence"/>
</dbReference>
<dbReference type="PANTHER" id="PTHR11759">
    <property type="entry name" value="40S RIBOSOMAL PROTEIN S14/30S RIBOSOMAL PROTEIN S11"/>
    <property type="match status" value="1"/>
</dbReference>
<evidence type="ECO:0000256" key="1">
    <source>
        <dbReference type="ARBA" id="ARBA00006194"/>
    </source>
</evidence>
<evidence type="ECO:0000313" key="5">
    <source>
        <dbReference type="EMBL" id="PIW74673.1"/>
    </source>
</evidence>
<keyword evidence="3 4" id="KW-0687">Ribonucleoprotein</keyword>
<proteinExistence type="inferred from homology"/>
<sequence>MGKKRIIKETKEELLKEAETGGKKGAGVAAPLKEKKRKISHLRSAKIYIQSTYNNTIITLTDPNGNIIAWSSAGAAGFKGPKKATPFAASRVIEILLGKVRSLDIREVSVFVRGVGSGRDAAVRALINYGLEISVIKDLTAMPHNGCRPRKPRRV</sequence>
<evidence type="ECO:0000256" key="3">
    <source>
        <dbReference type="ARBA" id="ARBA00023274"/>
    </source>
</evidence>
<name>A0A2M7IDU0_9BACT</name>
<dbReference type="EMBL" id="PFGW01000030">
    <property type="protein sequence ID" value="PIW74673.1"/>
    <property type="molecule type" value="Genomic_DNA"/>
</dbReference>